<dbReference type="EMBL" id="QZAB01000242">
    <property type="protein sequence ID" value="RQD87169.1"/>
    <property type="molecule type" value="Genomic_DNA"/>
</dbReference>
<feature type="non-terminal residue" evidence="1">
    <location>
        <position position="46"/>
    </location>
</feature>
<organism evidence="1 2">
    <name type="scientific">Methanosalsum natronophilum</name>
    <dbReference type="NCBI Taxonomy" id="768733"/>
    <lineage>
        <taxon>Archaea</taxon>
        <taxon>Methanobacteriati</taxon>
        <taxon>Methanobacteriota</taxon>
        <taxon>Stenosarchaea group</taxon>
        <taxon>Methanomicrobia</taxon>
        <taxon>Methanosarcinales</taxon>
        <taxon>Methanosarcinaceae</taxon>
        <taxon>Methanosalsum</taxon>
    </lineage>
</organism>
<accession>A0A3R7WEW9</accession>
<evidence type="ECO:0000313" key="2">
    <source>
        <dbReference type="Proteomes" id="UP000284763"/>
    </source>
</evidence>
<reference evidence="1 2" key="1">
    <citation type="submission" date="2018-08" db="EMBL/GenBank/DDBJ databases">
        <title>The metabolism and importance of syntrophic acetate oxidation coupled to methane or sulfide production in haloalkaline environments.</title>
        <authorList>
            <person name="Timmers P.H.A."/>
            <person name="Vavourakis C.D."/>
            <person name="Sorokin D.Y."/>
            <person name="Sinninghe Damste J.S."/>
            <person name="Muyzer G."/>
            <person name="Stams A.J.M."/>
            <person name="Plugge C.M."/>
        </authorList>
    </citation>
    <scope>NUCLEOTIDE SEQUENCE [LARGE SCALE GENOMIC DNA]</scope>
    <source>
        <strain evidence="1">MSAO_Arc3</strain>
    </source>
</reference>
<gene>
    <name evidence="1" type="ORF">D5R95_03645</name>
</gene>
<dbReference type="Proteomes" id="UP000284763">
    <property type="component" value="Unassembled WGS sequence"/>
</dbReference>
<evidence type="ECO:0000313" key="1">
    <source>
        <dbReference type="EMBL" id="RQD87169.1"/>
    </source>
</evidence>
<protein>
    <submittedName>
        <fullName evidence="1">Site-specific integrase</fullName>
    </submittedName>
</protein>
<comment type="caution">
    <text evidence="1">The sequence shown here is derived from an EMBL/GenBank/DDBJ whole genome shotgun (WGS) entry which is preliminary data.</text>
</comment>
<name>A0A3R7WEW9_9EURY</name>
<dbReference type="AlphaFoldDB" id="A0A3R7WEW9"/>
<proteinExistence type="predicted"/>
<sequence length="46" mass="5465">MKIRKKDVDDVHFFDNSFKRAVELFKETTDRAANVELMNKFIASCR</sequence>